<keyword evidence="1 4" id="KW-0808">Transferase</keyword>
<comment type="caution">
    <text evidence="4">The sequence shown here is derived from an EMBL/GenBank/DDBJ whole genome shotgun (WGS) entry which is preliminary data.</text>
</comment>
<organism evidence="4 5">
    <name type="scientific">Chitinophaga parva</name>
    <dbReference type="NCBI Taxonomy" id="2169414"/>
    <lineage>
        <taxon>Bacteria</taxon>
        <taxon>Pseudomonadati</taxon>
        <taxon>Bacteroidota</taxon>
        <taxon>Chitinophagia</taxon>
        <taxon>Chitinophagales</taxon>
        <taxon>Chitinophagaceae</taxon>
        <taxon>Chitinophaga</taxon>
    </lineage>
</organism>
<feature type="domain" description="Glycosyltransferase subfamily 4-like N-terminal" evidence="3">
    <location>
        <begin position="84"/>
        <end position="163"/>
    </location>
</feature>
<protein>
    <submittedName>
        <fullName evidence="4">Glycosyltransferase family 1 protein</fullName>
    </submittedName>
</protein>
<dbReference type="CDD" id="cd03809">
    <property type="entry name" value="GT4_MtfB-like"/>
    <property type="match status" value="1"/>
</dbReference>
<dbReference type="Pfam" id="PF00534">
    <property type="entry name" value="Glycos_transf_1"/>
    <property type="match status" value="1"/>
</dbReference>
<dbReference type="GO" id="GO:0009103">
    <property type="term" value="P:lipopolysaccharide biosynthetic process"/>
    <property type="evidence" value="ECO:0007669"/>
    <property type="project" value="TreeGrafter"/>
</dbReference>
<evidence type="ECO:0000313" key="5">
    <source>
        <dbReference type="Proteomes" id="UP000244450"/>
    </source>
</evidence>
<dbReference type="Gene3D" id="3.40.50.2000">
    <property type="entry name" value="Glycogen Phosphorylase B"/>
    <property type="match status" value="2"/>
</dbReference>
<gene>
    <name evidence="4" type="ORF">DCC81_04570</name>
</gene>
<dbReference type="InterPro" id="IPR028098">
    <property type="entry name" value="Glyco_trans_4-like_N"/>
</dbReference>
<evidence type="ECO:0000313" key="4">
    <source>
        <dbReference type="EMBL" id="PUZ28764.1"/>
    </source>
</evidence>
<dbReference type="PANTHER" id="PTHR46401:SF2">
    <property type="entry name" value="GLYCOSYLTRANSFERASE WBBK-RELATED"/>
    <property type="match status" value="1"/>
</dbReference>
<dbReference type="EMBL" id="QCYK01000001">
    <property type="protein sequence ID" value="PUZ28764.1"/>
    <property type="molecule type" value="Genomic_DNA"/>
</dbReference>
<dbReference type="Proteomes" id="UP000244450">
    <property type="component" value="Unassembled WGS sequence"/>
</dbReference>
<evidence type="ECO:0000259" key="2">
    <source>
        <dbReference type="Pfam" id="PF00534"/>
    </source>
</evidence>
<evidence type="ECO:0000259" key="3">
    <source>
        <dbReference type="Pfam" id="PF13439"/>
    </source>
</evidence>
<evidence type="ECO:0000256" key="1">
    <source>
        <dbReference type="ARBA" id="ARBA00022679"/>
    </source>
</evidence>
<accession>A0A2T7BM55</accession>
<proteinExistence type="predicted"/>
<sequence>MEKNIILDCERMKYPNNGLYYYCLNLGKHLLPLQQPGEQVSFYVTPENKGLFGNAPYVESHPWHKLVLPLGNFKGVWHSTHQGSPYFPSRQTKARIVLTIHDLNMLYEKARQPHLIRRQLRRIQDHINRADHIVTISEFALKDVREHLHLDNKPITVIYNGCRVETFPGFDAPRYRPAKPFLFSIGTVLPKKNFHVLTALLVHHDYELVIAGNIRQSYLDKIMETARQNGVAARVRVIGPVNDAEKYWYYKHCVAFLFPSLAEGFGQPAVEAMTLGKPVFLSTHTSLPEIGGNAAYFFHSFEPQAMRDAFDAGMHHYETTHPQALIAARGNSFNWDQVAGRYFDVYRNVLNQ</sequence>
<dbReference type="InterPro" id="IPR001296">
    <property type="entry name" value="Glyco_trans_1"/>
</dbReference>
<keyword evidence="5" id="KW-1185">Reference proteome</keyword>
<dbReference type="PANTHER" id="PTHR46401">
    <property type="entry name" value="GLYCOSYLTRANSFERASE WBBK-RELATED"/>
    <property type="match status" value="1"/>
</dbReference>
<dbReference type="RefSeq" id="WP_108685403.1">
    <property type="nucleotide sequence ID" value="NZ_QCYK01000001.1"/>
</dbReference>
<dbReference type="OrthoDB" id="9801609at2"/>
<dbReference type="AlphaFoldDB" id="A0A2T7BM55"/>
<reference evidence="4 5" key="1">
    <citation type="submission" date="2018-04" db="EMBL/GenBank/DDBJ databases">
        <title>Chitinophaga fuyangensis sp. nov., isolated from soil in a chemical factory.</title>
        <authorList>
            <person name="Chen K."/>
        </authorList>
    </citation>
    <scope>NUCLEOTIDE SEQUENCE [LARGE SCALE GENOMIC DNA]</scope>
    <source>
        <strain evidence="4 5">LY-1</strain>
    </source>
</reference>
<dbReference type="GO" id="GO:0016757">
    <property type="term" value="F:glycosyltransferase activity"/>
    <property type="evidence" value="ECO:0007669"/>
    <property type="project" value="InterPro"/>
</dbReference>
<name>A0A2T7BM55_9BACT</name>
<dbReference type="Pfam" id="PF13439">
    <property type="entry name" value="Glyco_transf_4"/>
    <property type="match status" value="1"/>
</dbReference>
<dbReference type="SUPFAM" id="SSF53756">
    <property type="entry name" value="UDP-Glycosyltransferase/glycogen phosphorylase"/>
    <property type="match status" value="1"/>
</dbReference>
<feature type="domain" description="Glycosyl transferase family 1" evidence="2">
    <location>
        <begin position="178"/>
        <end position="316"/>
    </location>
</feature>